<sequence length="58" mass="6659">MIKRIGLIVVDNNGGSEYDFWKMAQKGVGIYTARMKMKKSISSNLHEPANIKEFKRDL</sequence>
<dbReference type="AlphaFoldDB" id="A0AAT9GT34"/>
<evidence type="ECO:0000313" key="1">
    <source>
        <dbReference type="EMBL" id="BFH74013.1"/>
    </source>
</evidence>
<dbReference type="RefSeq" id="WP_369609561.1">
    <property type="nucleotide sequence ID" value="NZ_AP031322.1"/>
</dbReference>
<gene>
    <name evidence="1" type="ORF">SJAV_19570</name>
</gene>
<reference evidence="1" key="1">
    <citation type="submission" date="2024-03" db="EMBL/GenBank/DDBJ databases">
        <title>Complete genome sequence of Sulfurisphaera javensis strain KD-1.</title>
        <authorList>
            <person name="Sakai H."/>
            <person name="Nur N."/>
            <person name="Suwanto A."/>
            <person name="Kurosawa N."/>
        </authorList>
    </citation>
    <scope>NUCLEOTIDE SEQUENCE</scope>
    <source>
        <strain evidence="1">KD-1</strain>
    </source>
</reference>
<dbReference type="GO" id="GO:0016855">
    <property type="term" value="F:racemase and epimerase activity, acting on amino acids and derivatives"/>
    <property type="evidence" value="ECO:0007669"/>
    <property type="project" value="InterPro"/>
</dbReference>
<name>A0AAT9GT34_9CREN</name>
<dbReference type="EMBL" id="AP031322">
    <property type="protein sequence ID" value="BFH74013.1"/>
    <property type="molecule type" value="Genomic_DNA"/>
</dbReference>
<dbReference type="GeneID" id="92354906"/>
<proteinExistence type="predicted"/>
<organism evidence="1">
    <name type="scientific">Sulfurisphaera javensis</name>
    <dbReference type="NCBI Taxonomy" id="2049879"/>
    <lineage>
        <taxon>Archaea</taxon>
        <taxon>Thermoproteota</taxon>
        <taxon>Thermoprotei</taxon>
        <taxon>Sulfolobales</taxon>
        <taxon>Sulfolobaceae</taxon>
        <taxon>Sulfurisphaera</taxon>
    </lineage>
</organism>
<dbReference type="InterPro" id="IPR001920">
    <property type="entry name" value="Asp/Glu_race"/>
</dbReference>
<accession>A0AAT9GT34</accession>
<dbReference type="KEGG" id="sjv:SJAV_19570"/>
<dbReference type="Gene3D" id="3.40.50.1860">
    <property type="match status" value="1"/>
</dbReference>
<protein>
    <submittedName>
        <fullName evidence="1">Uncharacterized protein</fullName>
    </submittedName>
</protein>